<evidence type="ECO:0000313" key="2">
    <source>
        <dbReference type="Proteomes" id="UP000784294"/>
    </source>
</evidence>
<comment type="caution">
    <text evidence="1">The sequence shown here is derived from an EMBL/GenBank/DDBJ whole genome shotgun (WGS) entry which is preliminary data.</text>
</comment>
<dbReference type="EMBL" id="CAAALY010000618">
    <property type="protein sequence ID" value="VEL06905.1"/>
    <property type="molecule type" value="Genomic_DNA"/>
</dbReference>
<evidence type="ECO:0000313" key="1">
    <source>
        <dbReference type="EMBL" id="VEL06905.1"/>
    </source>
</evidence>
<protein>
    <submittedName>
        <fullName evidence="1">Uncharacterized protein</fullName>
    </submittedName>
</protein>
<sequence>MSVTERTKAQPGVIGMSKGLLLTIQQTIGQGNPPAVSGEATLRIPSTGLFKRNERYASINLFRASLKPSFSAYLVIRTKLYVSPGMNTRVSLSSEDIYQMTNER</sequence>
<name>A0A448WA67_9PLAT</name>
<accession>A0A448WA67</accession>
<organism evidence="1 2">
    <name type="scientific">Protopolystoma xenopodis</name>
    <dbReference type="NCBI Taxonomy" id="117903"/>
    <lineage>
        <taxon>Eukaryota</taxon>
        <taxon>Metazoa</taxon>
        <taxon>Spiralia</taxon>
        <taxon>Lophotrochozoa</taxon>
        <taxon>Platyhelminthes</taxon>
        <taxon>Monogenea</taxon>
        <taxon>Polyopisthocotylea</taxon>
        <taxon>Polystomatidea</taxon>
        <taxon>Polystomatidae</taxon>
        <taxon>Protopolystoma</taxon>
    </lineage>
</organism>
<proteinExistence type="predicted"/>
<dbReference type="Proteomes" id="UP000784294">
    <property type="component" value="Unassembled WGS sequence"/>
</dbReference>
<keyword evidence="2" id="KW-1185">Reference proteome</keyword>
<dbReference type="AlphaFoldDB" id="A0A448WA67"/>
<reference evidence="1" key="1">
    <citation type="submission" date="2018-11" db="EMBL/GenBank/DDBJ databases">
        <authorList>
            <consortium name="Pathogen Informatics"/>
        </authorList>
    </citation>
    <scope>NUCLEOTIDE SEQUENCE</scope>
</reference>
<gene>
    <name evidence="1" type="ORF">PXEA_LOCUS345</name>
</gene>